<accession>A0A022QBC1</accession>
<evidence type="ECO:0000313" key="7">
    <source>
        <dbReference type="EMBL" id="EYU24919.1"/>
    </source>
</evidence>
<keyword evidence="3" id="KW-0804">Transcription</keyword>
<dbReference type="InterPro" id="IPR036638">
    <property type="entry name" value="HLH_DNA-bd_sf"/>
</dbReference>
<dbReference type="PANTHER" id="PTHR13935:SF63">
    <property type="entry name" value="BHLH DOMAIN-CONTAINING PROTEIN"/>
    <property type="match status" value="1"/>
</dbReference>
<keyword evidence="4" id="KW-0539">Nucleus</keyword>
<dbReference type="SMART" id="SM00353">
    <property type="entry name" value="HLH"/>
    <property type="match status" value="1"/>
</dbReference>
<evidence type="ECO:0000256" key="3">
    <source>
        <dbReference type="ARBA" id="ARBA00023163"/>
    </source>
</evidence>
<dbReference type="Gene3D" id="4.10.280.10">
    <property type="entry name" value="Helix-loop-helix DNA-binding domain"/>
    <property type="match status" value="1"/>
</dbReference>
<dbReference type="GO" id="GO:0046983">
    <property type="term" value="F:protein dimerization activity"/>
    <property type="evidence" value="ECO:0007669"/>
    <property type="project" value="InterPro"/>
</dbReference>
<feature type="domain" description="BHLH" evidence="6">
    <location>
        <begin position="16"/>
        <end position="69"/>
    </location>
</feature>
<dbReference type="eggNOG" id="ENOG502S1BZ">
    <property type="taxonomic scope" value="Eukaryota"/>
</dbReference>
<name>A0A022QBC1_ERYGU</name>
<dbReference type="GO" id="GO:0000981">
    <property type="term" value="F:DNA-binding transcription factor activity, RNA polymerase II-specific"/>
    <property type="evidence" value="ECO:0000318"/>
    <property type="project" value="GO_Central"/>
</dbReference>
<dbReference type="InterPro" id="IPR011598">
    <property type="entry name" value="bHLH_dom"/>
</dbReference>
<evidence type="ECO:0000256" key="4">
    <source>
        <dbReference type="ARBA" id="ARBA00023242"/>
    </source>
</evidence>
<dbReference type="PROSITE" id="PS50888">
    <property type="entry name" value="BHLH"/>
    <property type="match status" value="1"/>
</dbReference>
<gene>
    <name evidence="7" type="ORF">MIMGU_mgv1a025903mg</name>
</gene>
<dbReference type="GO" id="GO:0006357">
    <property type="term" value="P:regulation of transcription by RNA polymerase II"/>
    <property type="evidence" value="ECO:0000318"/>
    <property type="project" value="GO_Central"/>
</dbReference>
<dbReference type="GO" id="GO:0000977">
    <property type="term" value="F:RNA polymerase II transcription regulatory region sequence-specific DNA binding"/>
    <property type="evidence" value="ECO:0000318"/>
    <property type="project" value="GO_Central"/>
</dbReference>
<keyword evidence="2" id="KW-0805">Transcription regulation</keyword>
<dbReference type="AlphaFoldDB" id="A0A022QBC1"/>
<dbReference type="Pfam" id="PF00010">
    <property type="entry name" value="HLH"/>
    <property type="match status" value="1"/>
</dbReference>
<dbReference type="STRING" id="4155.A0A022QBC1"/>
<organism evidence="7 8">
    <name type="scientific">Erythranthe guttata</name>
    <name type="common">Yellow monkey flower</name>
    <name type="synonym">Mimulus guttatus</name>
    <dbReference type="NCBI Taxonomy" id="4155"/>
    <lineage>
        <taxon>Eukaryota</taxon>
        <taxon>Viridiplantae</taxon>
        <taxon>Streptophyta</taxon>
        <taxon>Embryophyta</taxon>
        <taxon>Tracheophyta</taxon>
        <taxon>Spermatophyta</taxon>
        <taxon>Magnoliopsida</taxon>
        <taxon>eudicotyledons</taxon>
        <taxon>Gunneridae</taxon>
        <taxon>Pentapetalae</taxon>
        <taxon>asterids</taxon>
        <taxon>lamiids</taxon>
        <taxon>Lamiales</taxon>
        <taxon>Phrymaceae</taxon>
        <taxon>Erythranthe</taxon>
    </lineage>
</organism>
<dbReference type="SUPFAM" id="SSF47459">
    <property type="entry name" value="HLH, helix-loop-helix DNA-binding domain"/>
    <property type="match status" value="1"/>
</dbReference>
<evidence type="ECO:0000259" key="6">
    <source>
        <dbReference type="PROSITE" id="PS50888"/>
    </source>
</evidence>
<evidence type="ECO:0000256" key="2">
    <source>
        <dbReference type="ARBA" id="ARBA00023015"/>
    </source>
</evidence>
<proteinExistence type="predicted"/>
<feature type="region of interest" description="Disordered" evidence="5">
    <location>
        <begin position="1"/>
        <end position="23"/>
    </location>
</feature>
<dbReference type="PhylomeDB" id="A0A022QBC1"/>
<protein>
    <recommendedName>
        <fullName evidence="6">BHLH domain-containing protein</fullName>
    </recommendedName>
</protein>
<keyword evidence="8" id="KW-1185">Reference proteome</keyword>
<dbReference type="PANTHER" id="PTHR13935">
    <property type="entry name" value="ACHAETE-SCUTE TRANSCRIPTION FACTOR-RELATED"/>
    <property type="match status" value="1"/>
</dbReference>
<evidence type="ECO:0000256" key="5">
    <source>
        <dbReference type="SAM" id="MobiDB-lite"/>
    </source>
</evidence>
<sequence length="216" mass="24737">MEKQARYCSPNSSSSAPRIERKITEKNRRNQMKLLFSNLTSLLPHHTSKVEGLPVPDQIDEAVEYIKSMKTKLEEMSRKDSLKLPRKEYCDQDQTTTSIEKTPLVEVHNMGPNIDVVLAKGLKDFSTFHDIIRMLHRHEVEVASATFARCGNSTIQILQDNNNNNKDGQCRLDFGGEEILRKVEELVCGANSSTEIHSQSNLWDYEIESNIYLRIN</sequence>
<evidence type="ECO:0000256" key="1">
    <source>
        <dbReference type="ARBA" id="ARBA00004123"/>
    </source>
</evidence>
<dbReference type="Proteomes" id="UP000030748">
    <property type="component" value="Unassembled WGS sequence"/>
</dbReference>
<evidence type="ECO:0000313" key="8">
    <source>
        <dbReference type="Proteomes" id="UP000030748"/>
    </source>
</evidence>
<dbReference type="InterPro" id="IPR015660">
    <property type="entry name" value="MASH1/Ascl1a-like"/>
</dbReference>
<reference evidence="7 8" key="1">
    <citation type="journal article" date="2013" name="Proc. Natl. Acad. Sci. U.S.A.">
        <title>Fine-scale variation in meiotic recombination in Mimulus inferred from population shotgun sequencing.</title>
        <authorList>
            <person name="Hellsten U."/>
            <person name="Wright K.M."/>
            <person name="Jenkins J."/>
            <person name="Shu S."/>
            <person name="Yuan Y."/>
            <person name="Wessler S.R."/>
            <person name="Schmutz J."/>
            <person name="Willis J.H."/>
            <person name="Rokhsar D.S."/>
        </authorList>
    </citation>
    <scope>NUCLEOTIDE SEQUENCE [LARGE SCALE GENOMIC DNA]</scope>
    <source>
        <strain evidence="8">cv. DUN x IM62</strain>
    </source>
</reference>
<comment type="subcellular location">
    <subcellularLocation>
        <location evidence="1">Nucleus</location>
    </subcellularLocation>
</comment>
<dbReference type="EMBL" id="KI632106">
    <property type="protein sequence ID" value="EYU24919.1"/>
    <property type="molecule type" value="Genomic_DNA"/>
</dbReference>
<dbReference type="GO" id="GO:0090575">
    <property type="term" value="C:RNA polymerase II transcription regulator complex"/>
    <property type="evidence" value="ECO:0000318"/>
    <property type="project" value="GO_Central"/>
</dbReference>